<feature type="short sequence motif" description="Bipartite nuclear localization signal" evidence="4">
    <location>
        <begin position="121"/>
        <end position="128"/>
    </location>
</feature>
<dbReference type="PANTHER" id="PTHR31602">
    <property type="entry name" value="GROWTH-REGULATING FACTOR 5"/>
    <property type="match status" value="1"/>
</dbReference>
<comment type="subcellular location">
    <subcellularLocation>
        <location evidence="1 4 5">Nucleus</location>
    </subcellularLocation>
</comment>
<comment type="similarity">
    <text evidence="2 5">Belongs to the GRF family.</text>
</comment>
<dbReference type="SMART" id="SM00951">
    <property type="entry name" value="QLQ"/>
    <property type="match status" value="1"/>
</dbReference>
<dbReference type="Gramene" id="Kaladp0094s0052.2.v1.1">
    <property type="protein sequence ID" value="Kaladp0094s0052.2.v1.1"/>
    <property type="gene ID" value="Kaladp0094s0052.v1.1"/>
</dbReference>
<feature type="domain" description="WRC" evidence="7">
    <location>
        <begin position="88"/>
        <end position="132"/>
    </location>
</feature>
<dbReference type="GO" id="GO:0099402">
    <property type="term" value="P:plant organ development"/>
    <property type="evidence" value="ECO:0007669"/>
    <property type="project" value="UniProtKB-ARBA"/>
</dbReference>
<dbReference type="GO" id="GO:0006351">
    <property type="term" value="P:DNA-templated transcription"/>
    <property type="evidence" value="ECO:0007669"/>
    <property type="project" value="UniProtKB-UniRule"/>
</dbReference>
<dbReference type="GO" id="GO:0006355">
    <property type="term" value="P:regulation of DNA-templated transcription"/>
    <property type="evidence" value="ECO:0007669"/>
    <property type="project" value="InterPro"/>
</dbReference>
<sequence>MIMNGRASAGAGGVNGGGCRFPFSASQWQELGEQALIFKHMASGVPVPPDLLFTIRRSLDSNKLFAHPAAAPHIGWNGFEMGLGRKIDQEPGRCRRTDGKKWRCSKEAFQDSKYCEKHMHRGKNRSRKPVEQLVVNKTNAITLTTNCSKSHQSSSVASDNHLSPPACAYYNISHPYHLHSSSSSNSRFDSTHIHLHSASYYRSRYDGSSNHGSVLKEVADEQSQSLLNEDSVKGLSSNSWHLMPLTIGMSHQMNDELQESSRCELMTPDDQQQTHKTVYTFLEERPPDKKDSSWLNHDDKSSDSCTAQLLISIPPATSHHVFPIFNSKS</sequence>
<dbReference type="EnsemblPlants" id="Kaladp0094s0052.2.v1.1">
    <property type="protein sequence ID" value="Kaladp0094s0052.2.v1.1"/>
    <property type="gene ID" value="Kaladp0094s0052.v1.1"/>
</dbReference>
<evidence type="ECO:0000256" key="3">
    <source>
        <dbReference type="ARBA" id="ARBA00023242"/>
    </source>
</evidence>
<evidence type="ECO:0000259" key="7">
    <source>
        <dbReference type="PROSITE" id="PS51667"/>
    </source>
</evidence>
<keyword evidence="5" id="KW-0804">Transcription</keyword>
<keyword evidence="9" id="KW-1185">Reference proteome</keyword>
<accession>A0A7N0V008</accession>
<dbReference type="PROSITE" id="PS51667">
    <property type="entry name" value="WRC"/>
    <property type="match status" value="1"/>
</dbReference>
<organism evidence="8 9">
    <name type="scientific">Kalanchoe fedtschenkoi</name>
    <name type="common">Lavender scallops</name>
    <name type="synonym">South American air plant</name>
    <dbReference type="NCBI Taxonomy" id="63787"/>
    <lineage>
        <taxon>Eukaryota</taxon>
        <taxon>Viridiplantae</taxon>
        <taxon>Streptophyta</taxon>
        <taxon>Embryophyta</taxon>
        <taxon>Tracheophyta</taxon>
        <taxon>Spermatophyta</taxon>
        <taxon>Magnoliopsida</taxon>
        <taxon>eudicotyledons</taxon>
        <taxon>Gunneridae</taxon>
        <taxon>Pentapetalae</taxon>
        <taxon>Saxifragales</taxon>
        <taxon>Crassulaceae</taxon>
        <taxon>Kalanchoe</taxon>
    </lineage>
</organism>
<name>A0A7N0V008_KALFE</name>
<evidence type="ECO:0000256" key="5">
    <source>
        <dbReference type="RuleBase" id="RU367127"/>
    </source>
</evidence>
<dbReference type="GO" id="GO:0005634">
    <property type="term" value="C:nucleus"/>
    <property type="evidence" value="ECO:0007669"/>
    <property type="project" value="UniProtKB-SubCell"/>
</dbReference>
<dbReference type="AlphaFoldDB" id="A0A7N0V008"/>
<evidence type="ECO:0000259" key="6">
    <source>
        <dbReference type="PROSITE" id="PS51666"/>
    </source>
</evidence>
<feature type="domain" description="QLQ" evidence="6">
    <location>
        <begin position="22"/>
        <end position="57"/>
    </location>
</feature>
<dbReference type="GO" id="GO:0005524">
    <property type="term" value="F:ATP binding"/>
    <property type="evidence" value="ECO:0007669"/>
    <property type="project" value="UniProtKB-UniRule"/>
</dbReference>
<dbReference type="Gramene" id="Kaladp0094s0052.1.v1.1">
    <property type="protein sequence ID" value="Kaladp0094s0052.1.v1.1"/>
    <property type="gene ID" value="Kaladp0094s0052.v1.1"/>
</dbReference>
<dbReference type="InterPro" id="IPR014978">
    <property type="entry name" value="Gln-Leu-Gln_QLQ"/>
</dbReference>
<protein>
    <recommendedName>
        <fullName evidence="5">Growth-regulating factor</fullName>
    </recommendedName>
</protein>
<dbReference type="PROSITE" id="PS51666">
    <property type="entry name" value="QLQ"/>
    <property type="match status" value="1"/>
</dbReference>
<feature type="short sequence motif" description="Bipartite nuclear localization signal" evidence="4">
    <location>
        <begin position="93"/>
        <end position="103"/>
    </location>
</feature>
<evidence type="ECO:0000313" key="9">
    <source>
        <dbReference type="Proteomes" id="UP000594263"/>
    </source>
</evidence>
<keyword evidence="3 4" id="KW-0539">Nucleus</keyword>
<comment type="domain">
    <text evidence="5">The QLQ domain and WRC domain may be involved in protein-protein interaction and DNA-binding, respectively.</text>
</comment>
<evidence type="ECO:0000256" key="4">
    <source>
        <dbReference type="PROSITE-ProRule" id="PRU01002"/>
    </source>
</evidence>
<proteinExistence type="inferred from homology"/>
<comment type="function">
    <text evidence="5">Transcription activator.</text>
</comment>
<dbReference type="InterPro" id="IPR031137">
    <property type="entry name" value="GRF"/>
</dbReference>
<dbReference type="EnsemblPlants" id="Kaladp0094s0052.1.v1.1">
    <property type="protein sequence ID" value="Kaladp0094s0052.1.v1.1"/>
    <property type="gene ID" value="Kaladp0094s0052.v1.1"/>
</dbReference>
<keyword evidence="5" id="KW-0010">Activator</keyword>
<evidence type="ECO:0000256" key="2">
    <source>
        <dbReference type="ARBA" id="ARBA00008122"/>
    </source>
</evidence>
<dbReference type="Pfam" id="PF08880">
    <property type="entry name" value="QLQ"/>
    <property type="match status" value="1"/>
</dbReference>
<reference evidence="8" key="1">
    <citation type="submission" date="2021-01" db="UniProtKB">
        <authorList>
            <consortium name="EnsemblPlants"/>
        </authorList>
    </citation>
    <scope>IDENTIFICATION</scope>
</reference>
<dbReference type="InterPro" id="IPR014977">
    <property type="entry name" value="WRC_dom"/>
</dbReference>
<dbReference type="Proteomes" id="UP000594263">
    <property type="component" value="Unplaced"/>
</dbReference>
<evidence type="ECO:0000256" key="1">
    <source>
        <dbReference type="ARBA" id="ARBA00004123"/>
    </source>
</evidence>
<dbReference type="PANTHER" id="PTHR31602:SF46">
    <property type="entry name" value="GROWTH-REGULATING FACTOR 6"/>
    <property type="match status" value="1"/>
</dbReference>
<dbReference type="Pfam" id="PF08879">
    <property type="entry name" value="WRC"/>
    <property type="match status" value="1"/>
</dbReference>
<evidence type="ECO:0000313" key="8">
    <source>
        <dbReference type="EnsemblPlants" id="Kaladp0094s0052.2.v1.1"/>
    </source>
</evidence>
<keyword evidence="5" id="KW-0805">Transcription regulation</keyword>